<dbReference type="EMBL" id="CP119321">
    <property type="protein sequence ID" value="WEK12335.1"/>
    <property type="molecule type" value="Genomic_DNA"/>
</dbReference>
<reference evidence="1" key="1">
    <citation type="submission" date="2023-03" db="EMBL/GenBank/DDBJ databases">
        <title>Andean soil-derived lignocellulolytic bacterial consortium as a source of novel taxa and putative plastic-active enzymes.</title>
        <authorList>
            <person name="Diaz-Garcia L."/>
            <person name="Chuvochina M."/>
            <person name="Feuerriegel G."/>
            <person name="Bunk B."/>
            <person name="Sproer C."/>
            <person name="Streit W.R."/>
            <person name="Rodriguez L.M."/>
            <person name="Overmann J."/>
            <person name="Jimenez D.J."/>
        </authorList>
    </citation>
    <scope>NUCLEOTIDE SEQUENCE</scope>
    <source>
        <strain evidence="1">MAG 4610</strain>
    </source>
</reference>
<name>A0AAJ6B220_9MICO</name>
<accession>A0AAJ6B220</accession>
<gene>
    <name evidence="1" type="ORF">P0Y48_07530</name>
</gene>
<dbReference type="SUPFAM" id="SSF55144">
    <property type="entry name" value="LigT-like"/>
    <property type="match status" value="1"/>
</dbReference>
<evidence type="ECO:0000313" key="2">
    <source>
        <dbReference type="Proteomes" id="UP001213972"/>
    </source>
</evidence>
<evidence type="ECO:0000313" key="1">
    <source>
        <dbReference type="EMBL" id="WEK12335.1"/>
    </source>
</evidence>
<dbReference type="AlphaFoldDB" id="A0AAJ6B220"/>
<proteinExistence type="predicted"/>
<organism evidence="1 2">
    <name type="scientific">Candidatus Microbacterium phytovorans</name>
    <dbReference type="NCBI Taxonomy" id="3121374"/>
    <lineage>
        <taxon>Bacteria</taxon>
        <taxon>Bacillati</taxon>
        <taxon>Actinomycetota</taxon>
        <taxon>Actinomycetes</taxon>
        <taxon>Micrococcales</taxon>
        <taxon>Microbacteriaceae</taxon>
        <taxon>Microbacterium</taxon>
    </lineage>
</organism>
<dbReference type="GO" id="GO:0016874">
    <property type="term" value="F:ligase activity"/>
    <property type="evidence" value="ECO:0007669"/>
    <property type="project" value="UniProtKB-KW"/>
</dbReference>
<keyword evidence="1" id="KW-0436">Ligase</keyword>
<dbReference type="Pfam" id="PF13563">
    <property type="entry name" value="2_5_RNA_ligase2"/>
    <property type="match status" value="1"/>
</dbReference>
<protein>
    <submittedName>
        <fullName evidence="1">2'-5' RNA ligase family protein</fullName>
    </submittedName>
</protein>
<sequence length="172" mass="18442">MADVVSIELLLDPATEERVRDDWRRLADAGLSSLAAHTSPSNRPHVTLLVRAALPPVDFAAAVRMLPVSIEFAEPVVFAHGERGVLAWRVAVTDAVTALHEAVHSAVPAGADADAPHTTPGEWTPHVTLARRLRLDRLDEARSLLGPPLSGAGIALRRWDAAEKRVTEIGAL</sequence>
<dbReference type="Gene3D" id="3.90.1140.10">
    <property type="entry name" value="Cyclic phosphodiesterase"/>
    <property type="match status" value="1"/>
</dbReference>
<dbReference type="Proteomes" id="UP001213972">
    <property type="component" value="Chromosome"/>
</dbReference>
<dbReference type="InterPro" id="IPR009097">
    <property type="entry name" value="Cyclic_Pdiesterase"/>
</dbReference>